<dbReference type="GO" id="GO:0000444">
    <property type="term" value="C:MIS12/MIND type complex"/>
    <property type="evidence" value="ECO:0007669"/>
    <property type="project" value="TreeGrafter"/>
</dbReference>
<evidence type="ECO:0000256" key="9">
    <source>
        <dbReference type="ARBA" id="ARBA00023328"/>
    </source>
</evidence>
<dbReference type="PANTHER" id="PTHR14527">
    <property type="entry name" value="PROTEIN MIS12 HOMOLOG"/>
    <property type="match status" value="1"/>
</dbReference>
<dbReference type="EMBL" id="AMBO01000391">
    <property type="protein sequence ID" value="EKC98338.1"/>
    <property type="molecule type" value="Genomic_DNA"/>
</dbReference>
<dbReference type="Proteomes" id="UP000006757">
    <property type="component" value="Unassembled WGS sequence"/>
</dbReference>
<evidence type="ECO:0000256" key="5">
    <source>
        <dbReference type="ARBA" id="ARBA00022776"/>
    </source>
</evidence>
<keyword evidence="12" id="KW-1185">Reference proteome</keyword>
<protein>
    <submittedName>
        <fullName evidence="11">Uncharacterized protein</fullName>
    </submittedName>
</protein>
<evidence type="ECO:0000256" key="8">
    <source>
        <dbReference type="ARBA" id="ARBA00023306"/>
    </source>
</evidence>
<dbReference type="OMA" id="HAIDHTM"/>
<sequence>MSQPRKSVSSRRRSAVEKSESTTPTPAPNDPSKVASSSKMMLDMPPLDVPDSITWDYTPPVHRPVQELSEDDKDRLIHELLNFAPFNVLHDIAEHARSLIYPTVTSVEQWAQMMSSGRPEFEREAEAGSYALETLLEQQVDKAFDKFTAYALRNIFSVPDGVELVMPWHKGIDFTRAQHVVDNGGEEVLQGRLDDLRAKIEQARYTRHRLIMAEAVLDKKLRMAEMRRKEVGFVNDLIVEAGLHPLNEHTRSIASSLSSLHSQLASLDPADVPVPTTGSETDAWEAGRQAYLRWALGRAMAEHGDRGADELAQIEKEVKEVGDVADLEAQVRR</sequence>
<reference evidence="11 12" key="1">
    <citation type="journal article" date="2012" name="Eukaryot. Cell">
        <title>Genome sequence of the Trichosporon asahii environmental strain CBS 8904.</title>
        <authorList>
            <person name="Yang R.Y."/>
            <person name="Li H.T."/>
            <person name="Zhu H."/>
            <person name="Zhou G.P."/>
            <person name="Wang M."/>
            <person name="Wang L."/>
        </authorList>
    </citation>
    <scope>NUCLEOTIDE SEQUENCE [LARGE SCALE GENOMIC DNA]</scope>
    <source>
        <strain evidence="11 12">CBS 8904</strain>
    </source>
</reference>
<dbReference type="PANTHER" id="PTHR14527:SF2">
    <property type="entry name" value="PROTEIN MIS12 HOMOLOG"/>
    <property type="match status" value="1"/>
</dbReference>
<comment type="subcellular location">
    <subcellularLocation>
        <location evidence="1">Chromosome</location>
        <location evidence="1">Centromere</location>
        <location evidence="1">Kinetochore</location>
    </subcellularLocation>
</comment>
<dbReference type="eggNOG" id="ENOG502S72R">
    <property type="taxonomic scope" value="Eukaryota"/>
</dbReference>
<evidence type="ECO:0000256" key="6">
    <source>
        <dbReference type="ARBA" id="ARBA00022838"/>
    </source>
</evidence>
<feature type="region of interest" description="Disordered" evidence="10">
    <location>
        <begin position="1"/>
        <end position="43"/>
    </location>
</feature>
<comment type="caution">
    <text evidence="11">The sequence shown here is derived from an EMBL/GenBank/DDBJ whole genome shotgun (WGS) entry which is preliminary data.</text>
</comment>
<evidence type="ECO:0000256" key="3">
    <source>
        <dbReference type="ARBA" id="ARBA00022454"/>
    </source>
</evidence>
<organism evidence="11 12">
    <name type="scientific">Trichosporon asahii var. asahii (strain CBS 8904)</name>
    <name type="common">Yeast</name>
    <dbReference type="NCBI Taxonomy" id="1220162"/>
    <lineage>
        <taxon>Eukaryota</taxon>
        <taxon>Fungi</taxon>
        <taxon>Dikarya</taxon>
        <taxon>Basidiomycota</taxon>
        <taxon>Agaricomycotina</taxon>
        <taxon>Tremellomycetes</taxon>
        <taxon>Trichosporonales</taxon>
        <taxon>Trichosporonaceae</taxon>
        <taxon>Trichosporon</taxon>
    </lineage>
</organism>
<evidence type="ECO:0000313" key="11">
    <source>
        <dbReference type="EMBL" id="EKC98338.1"/>
    </source>
</evidence>
<keyword evidence="5" id="KW-0498">Mitosis</keyword>
<dbReference type="InParanoid" id="K1W9L5"/>
<keyword evidence="8" id="KW-0131">Cell cycle</keyword>
<name>K1W9L5_TRIAC</name>
<keyword evidence="9" id="KW-0137">Centromere</keyword>
<accession>K1W9L5</accession>
<proteinExistence type="inferred from homology"/>
<dbReference type="GO" id="GO:0005634">
    <property type="term" value="C:nucleus"/>
    <property type="evidence" value="ECO:0007669"/>
    <property type="project" value="InterPro"/>
</dbReference>
<evidence type="ECO:0000256" key="4">
    <source>
        <dbReference type="ARBA" id="ARBA00022618"/>
    </source>
</evidence>
<dbReference type="HOGENOM" id="CLU_834675_0_0_1"/>
<evidence type="ECO:0000256" key="7">
    <source>
        <dbReference type="ARBA" id="ARBA00023054"/>
    </source>
</evidence>
<keyword evidence="6" id="KW-0995">Kinetochore</keyword>
<dbReference type="InterPro" id="IPR008685">
    <property type="entry name" value="Centromere_Mis12"/>
</dbReference>
<dbReference type="AlphaFoldDB" id="K1W9L5"/>
<keyword evidence="4" id="KW-0132">Cell division</keyword>
<keyword evidence="7" id="KW-0175">Coiled coil</keyword>
<dbReference type="GO" id="GO:0051382">
    <property type="term" value="P:kinetochore assembly"/>
    <property type="evidence" value="ECO:0007669"/>
    <property type="project" value="TreeGrafter"/>
</dbReference>
<keyword evidence="3" id="KW-0158">Chromosome</keyword>
<comment type="similarity">
    <text evidence="2">Belongs to the mis12 family.</text>
</comment>
<evidence type="ECO:0000256" key="10">
    <source>
        <dbReference type="SAM" id="MobiDB-lite"/>
    </source>
</evidence>
<dbReference type="OrthoDB" id="1884855at2759"/>
<dbReference type="GO" id="GO:0000070">
    <property type="term" value="P:mitotic sister chromatid segregation"/>
    <property type="evidence" value="ECO:0007669"/>
    <property type="project" value="TreeGrafter"/>
</dbReference>
<dbReference type="GO" id="GO:0051301">
    <property type="term" value="P:cell division"/>
    <property type="evidence" value="ECO:0007669"/>
    <property type="project" value="UniProtKB-KW"/>
</dbReference>
<gene>
    <name evidence="11" type="ORF">A1Q2_07352</name>
</gene>
<evidence type="ECO:0000256" key="1">
    <source>
        <dbReference type="ARBA" id="ARBA00004629"/>
    </source>
</evidence>
<evidence type="ECO:0000256" key="2">
    <source>
        <dbReference type="ARBA" id="ARBA00008643"/>
    </source>
</evidence>
<dbReference type="Pfam" id="PF05859">
    <property type="entry name" value="Mis12"/>
    <property type="match status" value="1"/>
</dbReference>
<evidence type="ECO:0000313" key="12">
    <source>
        <dbReference type="Proteomes" id="UP000006757"/>
    </source>
</evidence>
<dbReference type="STRING" id="1220162.K1W9L5"/>